<evidence type="ECO:0000256" key="7">
    <source>
        <dbReference type="ARBA" id="ARBA00022889"/>
    </source>
</evidence>
<evidence type="ECO:0000256" key="8">
    <source>
        <dbReference type="ARBA" id="ARBA00022989"/>
    </source>
</evidence>
<dbReference type="FunFam" id="2.60.40.60:FF:000002">
    <property type="entry name" value="Protocadherin alpha 2"/>
    <property type="match status" value="1"/>
</dbReference>
<evidence type="ECO:0000256" key="11">
    <source>
        <dbReference type="PROSITE-ProRule" id="PRU00043"/>
    </source>
</evidence>
<keyword evidence="16" id="KW-1185">Reference proteome</keyword>
<dbReference type="PANTHER" id="PTHR24028">
    <property type="entry name" value="CADHERIN-87A"/>
    <property type="match status" value="1"/>
</dbReference>
<dbReference type="Ensembl" id="ENSSPUT00000002619.1">
    <property type="protein sequence ID" value="ENSSPUP00000002473.1"/>
    <property type="gene ID" value="ENSSPUG00000001890.1"/>
</dbReference>
<dbReference type="SUPFAM" id="SSF49313">
    <property type="entry name" value="Cadherin-like"/>
    <property type="match status" value="5"/>
</dbReference>
<feature type="compositionally biased region" description="Basic and acidic residues" evidence="12">
    <location>
        <begin position="955"/>
        <end position="965"/>
    </location>
</feature>
<feature type="chain" id="PRO_5034284467" evidence="13">
    <location>
        <begin position="23"/>
        <end position="1131"/>
    </location>
</feature>
<feature type="signal peptide" evidence="13">
    <location>
        <begin position="1"/>
        <end position="22"/>
    </location>
</feature>
<dbReference type="PRINTS" id="PR00205">
    <property type="entry name" value="CADHERIN"/>
</dbReference>
<evidence type="ECO:0000256" key="2">
    <source>
        <dbReference type="ARBA" id="ARBA00022475"/>
    </source>
</evidence>
<keyword evidence="9" id="KW-0472">Membrane</keyword>
<dbReference type="Pfam" id="PF00028">
    <property type="entry name" value="Cadherin"/>
    <property type="match status" value="4"/>
</dbReference>
<evidence type="ECO:0000256" key="13">
    <source>
        <dbReference type="SAM" id="SignalP"/>
    </source>
</evidence>
<evidence type="ECO:0000256" key="10">
    <source>
        <dbReference type="ARBA" id="ARBA00023180"/>
    </source>
</evidence>
<feature type="compositionally biased region" description="Basic and acidic residues" evidence="12">
    <location>
        <begin position="1028"/>
        <end position="1037"/>
    </location>
</feature>
<proteinExistence type="predicted"/>
<dbReference type="GeneTree" id="ENSGT00940000160403"/>
<sequence length="1131" mass="122876">MLLLLPLHFLLHFPTLWLSGDCQEVATFTVHYRVPEEVPRGTVLGNLPEELGWTETSEATGTFLLLQSPWVLPIQVGSGNGSLSTTGRLDREFFCSLKDPCVISFSVLAAKHAALIHLEIHILDINDNGPQFPQTMLELEISESASLRTRIPLDRALDLDTGLNALCSYSLSPSEHFDLEAISGSDGNQHAELVVVREVDRERHSCFDLVLTAVDHGEPPRSGSTLVKVTVLDSNDNSPVFAQSSTTMEIWEDVLPGTLLINLTATDPDQGPNGEIEYSFSKHVSAQVLNTFTIDGQTGRVLLRQLLDYEENPFYEVDVQARDRGPNPVPAHCKLLVQVLDVNDNAPKVHVTWAAQAAVVSEALPKDSFVALITVSDPDSGRNGQVDCYLWEGAEHFTLKRTNAGNYMLLTRTSLDRESWAEHNLTLLVRDRGSPPLDVSKHLTIHITDVNDNPPCFERDLYRISIAENNQPSSYLTAVRAHDTDAGLNGKVTYSIQNPWASGLVSVKADTGEIFALSAFDAEQMTSLEFFVMAEDGGHPRLSTNVSVRVTVLDVNDNAPVVTQPVLEGDRANITVLVNADTGYPVAPEGTAGSNPTPFANAHLLFTVTASDLDKGLNGAVLYDILSGNEAGLFILDHQSGQLFLNCSDASSLVGHEWELELSVRDQGEVPLHTEVHAKVIFKTHCEPVPESASTSQPLSPSAVTGICLVGLLAISLVSVGLTMSLCRREKHNNMAYNCREAEHAYSQQQPKKPPKPIQKADIHIVPVLRRGEAKQPQAWPETPPETAWVEAMGVPCHLTPNLYRTLRNQGNQNSLIGQSEAFAFPTIQRRPFHPQRPRNLNLQDALPPAICLSMDPSSDSAPECQESASPEAGPGEAHCRRYILRSLVRLSMAALAEQGPAGQLPMESAPVQQISQLLSLLHQGQVQPKPNHRGNKYTAKHGSRNASLDTESLNTKDGDNMHHSGGDDLEVLGEELGNLLDPPSGLALEQLTVADPAWMARLSLTLSTDYKDNVVSPGSLLSAHSQEAPDRDEPHTFETFGKGSGCESSTAGPKLASMFLTEMSTLFEMILAQKTGTHMDPRSGILRQLSTRSKALGLDGEALGAAESNAVGSSGSFRMAGRTGGCKRDM</sequence>
<evidence type="ECO:0000256" key="4">
    <source>
        <dbReference type="ARBA" id="ARBA00022729"/>
    </source>
</evidence>
<dbReference type="InterPro" id="IPR002126">
    <property type="entry name" value="Cadherin-like_dom"/>
</dbReference>
<feature type="region of interest" description="Disordered" evidence="12">
    <location>
        <begin position="926"/>
        <end position="965"/>
    </location>
</feature>
<evidence type="ECO:0000256" key="6">
    <source>
        <dbReference type="ARBA" id="ARBA00022837"/>
    </source>
</evidence>
<dbReference type="Proteomes" id="UP000694392">
    <property type="component" value="Unplaced"/>
</dbReference>
<evidence type="ECO:0000256" key="12">
    <source>
        <dbReference type="SAM" id="MobiDB-lite"/>
    </source>
</evidence>
<accession>A0A8D0G317</accession>
<dbReference type="OMA" id="ALFMSIC"/>
<gene>
    <name evidence="15" type="primary">PCDH12</name>
</gene>
<evidence type="ECO:0000256" key="3">
    <source>
        <dbReference type="ARBA" id="ARBA00022692"/>
    </source>
</evidence>
<feature type="domain" description="Cadherin" evidence="14">
    <location>
        <begin position="133"/>
        <end position="241"/>
    </location>
</feature>
<dbReference type="InterPro" id="IPR013164">
    <property type="entry name" value="Cadherin_N"/>
</dbReference>
<dbReference type="CDD" id="cd11304">
    <property type="entry name" value="Cadherin_repeat"/>
    <property type="match status" value="6"/>
</dbReference>
<dbReference type="Pfam" id="PF08266">
    <property type="entry name" value="Cadherin_2"/>
    <property type="match status" value="1"/>
</dbReference>
<protein>
    <submittedName>
        <fullName evidence="15">Protocadherin 12</fullName>
    </submittedName>
</protein>
<dbReference type="GO" id="GO:0005886">
    <property type="term" value="C:plasma membrane"/>
    <property type="evidence" value="ECO:0007669"/>
    <property type="project" value="UniProtKB-SubCell"/>
</dbReference>
<dbReference type="AlphaFoldDB" id="A0A8D0G317"/>
<reference evidence="15" key="2">
    <citation type="submission" date="2025-09" db="UniProtKB">
        <authorList>
            <consortium name="Ensembl"/>
        </authorList>
    </citation>
    <scope>IDENTIFICATION</scope>
</reference>
<comment type="subcellular location">
    <subcellularLocation>
        <location evidence="1">Cell membrane</location>
        <topology evidence="1">Single-pass type I membrane protein</topology>
    </subcellularLocation>
</comment>
<dbReference type="Gene3D" id="2.60.40.60">
    <property type="entry name" value="Cadherins"/>
    <property type="match status" value="6"/>
</dbReference>
<keyword evidence="7" id="KW-0130">Cell adhesion</keyword>
<feature type="region of interest" description="Disordered" evidence="12">
    <location>
        <begin position="856"/>
        <end position="876"/>
    </location>
</feature>
<feature type="domain" description="Cadherin" evidence="14">
    <location>
        <begin position="458"/>
        <end position="562"/>
    </location>
</feature>
<feature type="compositionally biased region" description="Polar residues" evidence="12">
    <location>
        <begin position="945"/>
        <end position="954"/>
    </location>
</feature>
<dbReference type="InterPro" id="IPR015919">
    <property type="entry name" value="Cadherin-like_sf"/>
</dbReference>
<feature type="domain" description="Cadherin" evidence="14">
    <location>
        <begin position="242"/>
        <end position="349"/>
    </location>
</feature>
<evidence type="ECO:0000256" key="9">
    <source>
        <dbReference type="ARBA" id="ARBA00023136"/>
    </source>
</evidence>
<feature type="domain" description="Cadherin" evidence="14">
    <location>
        <begin position="352"/>
        <end position="457"/>
    </location>
</feature>
<dbReference type="InterPro" id="IPR020894">
    <property type="entry name" value="Cadherin_CS"/>
</dbReference>
<feature type="compositionally biased region" description="Basic residues" evidence="12">
    <location>
        <begin position="931"/>
        <end position="944"/>
    </location>
</feature>
<dbReference type="GO" id="GO:0005509">
    <property type="term" value="F:calcium ion binding"/>
    <property type="evidence" value="ECO:0007669"/>
    <property type="project" value="UniProtKB-UniRule"/>
</dbReference>
<dbReference type="PROSITE" id="PS00232">
    <property type="entry name" value="CADHERIN_1"/>
    <property type="match status" value="2"/>
</dbReference>
<reference evidence="15" key="1">
    <citation type="submission" date="2025-08" db="UniProtKB">
        <authorList>
            <consortium name="Ensembl"/>
        </authorList>
    </citation>
    <scope>IDENTIFICATION</scope>
</reference>
<keyword evidence="3" id="KW-0812">Transmembrane</keyword>
<evidence type="ECO:0000256" key="1">
    <source>
        <dbReference type="ARBA" id="ARBA00004251"/>
    </source>
</evidence>
<evidence type="ECO:0000313" key="16">
    <source>
        <dbReference type="Proteomes" id="UP000694392"/>
    </source>
</evidence>
<keyword evidence="5" id="KW-0677">Repeat</keyword>
<dbReference type="GO" id="GO:0007156">
    <property type="term" value="P:homophilic cell adhesion via plasma membrane adhesion molecules"/>
    <property type="evidence" value="ECO:0007669"/>
    <property type="project" value="InterPro"/>
</dbReference>
<dbReference type="SMART" id="SM00112">
    <property type="entry name" value="CA"/>
    <property type="match status" value="5"/>
</dbReference>
<keyword evidence="2" id="KW-1003">Cell membrane</keyword>
<keyword evidence="4 13" id="KW-0732">Signal</keyword>
<dbReference type="FunFam" id="2.60.40.60:FF:000007">
    <property type="entry name" value="Protocadherin alpha 2"/>
    <property type="match status" value="1"/>
</dbReference>
<feature type="region of interest" description="Disordered" evidence="12">
    <location>
        <begin position="1023"/>
        <end position="1051"/>
    </location>
</feature>
<name>A0A8D0G317_SPHPU</name>
<dbReference type="InterPro" id="IPR050174">
    <property type="entry name" value="Protocadherin/Cadherin-CA"/>
</dbReference>
<keyword evidence="6 11" id="KW-0106">Calcium</keyword>
<organism evidence="15 16">
    <name type="scientific">Sphenodon punctatus</name>
    <name type="common">Tuatara</name>
    <name type="synonym">Hatteria punctata</name>
    <dbReference type="NCBI Taxonomy" id="8508"/>
    <lineage>
        <taxon>Eukaryota</taxon>
        <taxon>Metazoa</taxon>
        <taxon>Chordata</taxon>
        <taxon>Craniata</taxon>
        <taxon>Vertebrata</taxon>
        <taxon>Euteleostomi</taxon>
        <taxon>Lepidosauria</taxon>
        <taxon>Sphenodontia</taxon>
        <taxon>Sphenodontidae</taxon>
        <taxon>Sphenodon</taxon>
    </lineage>
</organism>
<dbReference type="FunFam" id="2.60.40.60:FF:000193">
    <property type="entry name" value="Protocadherin 12"/>
    <property type="match status" value="1"/>
</dbReference>
<evidence type="ECO:0000313" key="15">
    <source>
        <dbReference type="Ensembl" id="ENSSPUP00000002473.1"/>
    </source>
</evidence>
<dbReference type="FunFam" id="2.60.40.60:FF:000003">
    <property type="entry name" value="Protocadherin alpha 2"/>
    <property type="match status" value="1"/>
</dbReference>
<evidence type="ECO:0000259" key="14">
    <source>
        <dbReference type="PROSITE" id="PS50268"/>
    </source>
</evidence>
<dbReference type="PANTHER" id="PTHR24028:SF42">
    <property type="entry name" value="PROTOCADHERIN-12"/>
    <property type="match status" value="1"/>
</dbReference>
<feature type="domain" description="Cadherin" evidence="14">
    <location>
        <begin position="26"/>
        <end position="132"/>
    </location>
</feature>
<evidence type="ECO:0000256" key="5">
    <source>
        <dbReference type="ARBA" id="ARBA00022737"/>
    </source>
</evidence>
<dbReference type="PROSITE" id="PS50268">
    <property type="entry name" value="CADHERIN_2"/>
    <property type="match status" value="5"/>
</dbReference>
<keyword evidence="10" id="KW-0325">Glycoprotein</keyword>
<keyword evidence="8" id="KW-1133">Transmembrane helix</keyword>